<evidence type="ECO:0000313" key="2">
    <source>
        <dbReference type="EMBL" id="PGH17725.1"/>
    </source>
</evidence>
<feature type="transmembrane region" description="Helical" evidence="1">
    <location>
        <begin position="156"/>
        <end position="176"/>
    </location>
</feature>
<feature type="transmembrane region" description="Helical" evidence="1">
    <location>
        <begin position="125"/>
        <end position="144"/>
    </location>
</feature>
<gene>
    <name evidence="2" type="ORF">AJ80_04734</name>
</gene>
<sequence length="197" mass="22589">MSYYSSQAYSAVIGPKLHNQNTEKACLTPWLNQGRVAPHITRLTQFPDTGKHEDFTKEHITGGRRPGMDPKIPTVMYYMWISATYYDGKLPLPVEGQYWSDFGRQMLHLVYTGAFPSLRAWRIYWAYYIFSAACYIFMPGFKCYGKPLAHLGGKKLPHYCSAFTGFYFTIFVMGALQFTGLFRISTLIDEFGGNFTD</sequence>
<dbReference type="GO" id="GO:0016020">
    <property type="term" value="C:membrane"/>
    <property type="evidence" value="ECO:0007669"/>
    <property type="project" value="InterPro"/>
</dbReference>
<name>A0A2B7Y902_POLH7</name>
<reference evidence="2 3" key="1">
    <citation type="submission" date="2017-10" db="EMBL/GenBank/DDBJ databases">
        <title>Comparative genomics in systemic dimorphic fungi from Ajellomycetaceae.</title>
        <authorList>
            <person name="Munoz J.F."/>
            <person name="Mcewen J.G."/>
            <person name="Clay O.K."/>
            <person name="Cuomo C.A."/>
        </authorList>
    </citation>
    <scope>NUCLEOTIDE SEQUENCE [LARGE SCALE GENOMIC DNA]</scope>
    <source>
        <strain evidence="2 3">UAMH7299</strain>
    </source>
</reference>
<accession>A0A2B7Y902</accession>
<keyword evidence="1" id="KW-0812">Transmembrane</keyword>
<keyword evidence="1" id="KW-0472">Membrane</keyword>
<dbReference type="EMBL" id="PDNA01000062">
    <property type="protein sequence ID" value="PGH17725.1"/>
    <property type="molecule type" value="Genomic_DNA"/>
</dbReference>
<dbReference type="Pfam" id="PF01222">
    <property type="entry name" value="ERG4_ERG24"/>
    <property type="match status" value="1"/>
</dbReference>
<keyword evidence="1" id="KW-1133">Transmembrane helix</keyword>
<dbReference type="GO" id="GO:0016126">
    <property type="term" value="P:sterol biosynthetic process"/>
    <property type="evidence" value="ECO:0007669"/>
    <property type="project" value="InterPro"/>
</dbReference>
<keyword evidence="3" id="KW-1185">Reference proteome</keyword>
<dbReference type="AlphaFoldDB" id="A0A2B7Y902"/>
<evidence type="ECO:0000313" key="3">
    <source>
        <dbReference type="Proteomes" id="UP000224634"/>
    </source>
</evidence>
<dbReference type="STRING" id="1447883.A0A2B7Y902"/>
<protein>
    <submittedName>
        <fullName evidence="2">Uncharacterized protein</fullName>
    </submittedName>
</protein>
<evidence type="ECO:0000256" key="1">
    <source>
        <dbReference type="SAM" id="Phobius"/>
    </source>
</evidence>
<proteinExistence type="predicted"/>
<dbReference type="Proteomes" id="UP000224634">
    <property type="component" value="Unassembled WGS sequence"/>
</dbReference>
<organism evidence="2 3">
    <name type="scientific">Polytolypa hystricis (strain UAMH7299)</name>
    <dbReference type="NCBI Taxonomy" id="1447883"/>
    <lineage>
        <taxon>Eukaryota</taxon>
        <taxon>Fungi</taxon>
        <taxon>Dikarya</taxon>
        <taxon>Ascomycota</taxon>
        <taxon>Pezizomycotina</taxon>
        <taxon>Eurotiomycetes</taxon>
        <taxon>Eurotiomycetidae</taxon>
        <taxon>Onygenales</taxon>
        <taxon>Onygenales incertae sedis</taxon>
        <taxon>Polytolypa</taxon>
    </lineage>
</organism>
<dbReference type="InterPro" id="IPR001171">
    <property type="entry name" value="ERG24_DHCR-like"/>
</dbReference>
<comment type="caution">
    <text evidence="2">The sequence shown here is derived from an EMBL/GenBank/DDBJ whole genome shotgun (WGS) entry which is preliminary data.</text>
</comment>
<dbReference type="GO" id="GO:0016628">
    <property type="term" value="F:oxidoreductase activity, acting on the CH-CH group of donors, NAD or NADP as acceptor"/>
    <property type="evidence" value="ECO:0007669"/>
    <property type="project" value="InterPro"/>
</dbReference>
<dbReference type="OrthoDB" id="5412197at2759"/>